<accession>A0A6P8PBP3</accession>
<evidence type="ECO:0000256" key="6">
    <source>
        <dbReference type="ARBA" id="ARBA00053358"/>
    </source>
</evidence>
<reference evidence="13" key="1">
    <citation type="submission" date="2025-08" db="UniProtKB">
        <authorList>
            <consortium name="RefSeq"/>
        </authorList>
    </citation>
    <scope>IDENTIFICATION</scope>
</reference>
<dbReference type="SUPFAM" id="SSF53474">
    <property type="entry name" value="alpha/beta-Hydrolases"/>
    <property type="match status" value="1"/>
</dbReference>
<dbReference type="OrthoDB" id="247542at2759"/>
<dbReference type="InterPro" id="IPR050960">
    <property type="entry name" value="AB_hydrolase_4_sf"/>
</dbReference>
<protein>
    <recommendedName>
        <fullName evidence="8">Protein ABHD15</fullName>
    </recommendedName>
    <alternativeName>
        <fullName evidence="9">Alpha/beta hydrolase domain-containing protein 15</fullName>
    </alternativeName>
</protein>
<keyword evidence="4" id="KW-0597">Phosphoprotein</keyword>
<evidence type="ECO:0000259" key="11">
    <source>
        <dbReference type="Pfam" id="PF12146"/>
    </source>
</evidence>
<feature type="active site" description="Charge relay system" evidence="10">
    <location>
        <position position="320"/>
    </location>
</feature>
<dbReference type="PANTHER" id="PTHR10794:SF97">
    <property type="entry name" value="ABHYDROLASE DOMAIN CONTAINING 15"/>
    <property type="match status" value="1"/>
</dbReference>
<evidence type="ECO:0000256" key="5">
    <source>
        <dbReference type="ARBA" id="ARBA00022729"/>
    </source>
</evidence>
<dbReference type="GO" id="GO:0005576">
    <property type="term" value="C:extracellular region"/>
    <property type="evidence" value="ECO:0007669"/>
    <property type="project" value="UniProtKB-SubCell"/>
</dbReference>
<evidence type="ECO:0000256" key="1">
    <source>
        <dbReference type="ARBA" id="ARBA00004613"/>
    </source>
</evidence>
<keyword evidence="12" id="KW-1185">Reference proteome</keyword>
<dbReference type="GeneID" id="117349284"/>
<dbReference type="GO" id="GO:0047372">
    <property type="term" value="F:monoacylglycerol lipase activity"/>
    <property type="evidence" value="ECO:0007669"/>
    <property type="project" value="TreeGrafter"/>
</dbReference>
<comment type="subunit">
    <text evidence="7">Interacts with PDE3B; this interaction regulates PDE3B's stability and expression and, thereby, impacts the antilipolytic action of insulin.</text>
</comment>
<dbReference type="InParanoid" id="A0A6P8PBP3"/>
<comment type="similarity">
    <text evidence="2">Belongs to the AB hydrolase superfamily. AB hydrolase 4 family.</text>
</comment>
<dbReference type="InterPro" id="IPR012020">
    <property type="entry name" value="ABHD4"/>
</dbReference>
<evidence type="ECO:0000313" key="12">
    <source>
        <dbReference type="Proteomes" id="UP000515159"/>
    </source>
</evidence>
<dbReference type="FunFam" id="3.40.50.1820:FF:000103">
    <property type="entry name" value="Abhydrolase domain-containing 15"/>
    <property type="match status" value="1"/>
</dbReference>
<name>A0A6P8PBP3_GEOSA</name>
<evidence type="ECO:0000256" key="9">
    <source>
        <dbReference type="ARBA" id="ARBA00082877"/>
    </source>
</evidence>
<comment type="subcellular location">
    <subcellularLocation>
        <location evidence="1">Secreted</location>
    </subcellularLocation>
</comment>
<keyword evidence="3" id="KW-0964">Secreted</keyword>
<gene>
    <name evidence="13" type="primary">LOC117349284</name>
</gene>
<sequence>MLLPCAATTLCALLLLSLLLFLLVLRPGWRSGGSELLCKSSTLASYLREKCSSLREERGGGLWRALPSLQSAIGLLGPPVRGQRFLREYLQLSDQGLVALDWAAEKGRSPSNPGIPLLLVVPNSFGKITRNVSQLCHLALLRGYRPVIFNRRCQNDCQLSTVKMQPFGDPSDLREAVQYIRHRHPGTQLFAVGESTGAGLLFSYLGECGSSSYVTAAACISPLFRPQDWFEDGCPWLWQKIILLYQKMELSRYTTVLGEVINTDKLFGSGSLMELEEALSCLTGSKTASLSWESYWERNDPLRDVDEVAIPVLCICSQDDPIRGDPKSTLPFELFETNPHFFLLLTQHGGHCGFLGDIQAGTSWSHKVLVDFFKATAEFFQIEERQKGLSRKKRISSSSAVDGAQNVSACLRKTRCLHNIHDIYNWQRSYTR</sequence>
<comment type="function">
    <text evidence="6">May regulate adipocyte lipolysis and liver lipid accumulation.</text>
</comment>
<feature type="active site" description="Charge relay system" evidence="10">
    <location>
        <position position="351"/>
    </location>
</feature>
<organism evidence="12 13">
    <name type="scientific">Geotrypetes seraphini</name>
    <name type="common">Gaboon caecilian</name>
    <name type="synonym">Caecilia seraphini</name>
    <dbReference type="NCBI Taxonomy" id="260995"/>
    <lineage>
        <taxon>Eukaryota</taxon>
        <taxon>Metazoa</taxon>
        <taxon>Chordata</taxon>
        <taxon>Craniata</taxon>
        <taxon>Vertebrata</taxon>
        <taxon>Euteleostomi</taxon>
        <taxon>Amphibia</taxon>
        <taxon>Gymnophiona</taxon>
        <taxon>Geotrypetes</taxon>
    </lineage>
</organism>
<dbReference type="GO" id="GO:0034338">
    <property type="term" value="F:short-chain carboxylesterase activity"/>
    <property type="evidence" value="ECO:0007669"/>
    <property type="project" value="TreeGrafter"/>
</dbReference>
<evidence type="ECO:0000256" key="8">
    <source>
        <dbReference type="ARBA" id="ARBA00072863"/>
    </source>
</evidence>
<evidence type="ECO:0000313" key="13">
    <source>
        <dbReference type="RefSeq" id="XP_033778420.1"/>
    </source>
</evidence>
<keyword evidence="5" id="KW-0732">Signal</keyword>
<dbReference type="PIRSF" id="PIRSF005211">
    <property type="entry name" value="Ab_hydro_YheT"/>
    <property type="match status" value="1"/>
</dbReference>
<evidence type="ECO:0000256" key="4">
    <source>
        <dbReference type="ARBA" id="ARBA00022553"/>
    </source>
</evidence>
<feature type="domain" description="Serine aminopeptidase S33" evidence="11">
    <location>
        <begin position="172"/>
        <end position="323"/>
    </location>
</feature>
<dbReference type="RefSeq" id="XP_033778420.1">
    <property type="nucleotide sequence ID" value="XM_033922529.1"/>
</dbReference>
<dbReference type="Gene3D" id="3.40.50.1820">
    <property type="entry name" value="alpha/beta hydrolase"/>
    <property type="match status" value="1"/>
</dbReference>
<proteinExistence type="inferred from homology"/>
<dbReference type="AlphaFoldDB" id="A0A6P8PBP3"/>
<dbReference type="InterPro" id="IPR022742">
    <property type="entry name" value="Hydrolase_4"/>
</dbReference>
<evidence type="ECO:0000256" key="2">
    <source>
        <dbReference type="ARBA" id="ARBA00010884"/>
    </source>
</evidence>
<dbReference type="Pfam" id="PF12146">
    <property type="entry name" value="Hydrolase_4"/>
    <property type="match status" value="1"/>
</dbReference>
<dbReference type="PANTHER" id="PTHR10794">
    <property type="entry name" value="ABHYDROLASE DOMAIN-CONTAINING PROTEIN"/>
    <property type="match status" value="1"/>
</dbReference>
<evidence type="ECO:0000256" key="10">
    <source>
        <dbReference type="PIRSR" id="PIRSR005211-1"/>
    </source>
</evidence>
<dbReference type="KEGG" id="gsh:117349284"/>
<evidence type="ECO:0000256" key="3">
    <source>
        <dbReference type="ARBA" id="ARBA00022525"/>
    </source>
</evidence>
<feature type="active site" description="Charge relay system" evidence="10">
    <location>
        <position position="195"/>
    </location>
</feature>
<evidence type="ECO:0000256" key="7">
    <source>
        <dbReference type="ARBA" id="ARBA00066099"/>
    </source>
</evidence>
<dbReference type="Proteomes" id="UP000515159">
    <property type="component" value="Chromosome 15"/>
</dbReference>
<dbReference type="InterPro" id="IPR029058">
    <property type="entry name" value="AB_hydrolase_fold"/>
</dbReference>